<name>A0AAJ8BW07_ASPNG</name>
<dbReference type="KEGG" id="ang:An12g03690"/>
<feature type="compositionally biased region" description="Basic and acidic residues" evidence="1">
    <location>
        <begin position="22"/>
        <end position="36"/>
    </location>
</feature>
<evidence type="ECO:0000256" key="1">
    <source>
        <dbReference type="SAM" id="MobiDB-lite"/>
    </source>
</evidence>
<sequence length="59" mass="6233">MCVGEEEQSRVADKNNAGNRNPAEREGGQVDDRPKLNEQLLAGEGMAGCGATASGQMRQ</sequence>
<proteinExistence type="predicted"/>
<organism evidence="2">
    <name type="scientific">Aspergillus niger</name>
    <dbReference type="NCBI Taxonomy" id="5061"/>
    <lineage>
        <taxon>Eukaryota</taxon>
        <taxon>Fungi</taxon>
        <taxon>Dikarya</taxon>
        <taxon>Ascomycota</taxon>
        <taxon>Pezizomycotina</taxon>
        <taxon>Eurotiomycetes</taxon>
        <taxon>Eurotiomycetidae</taxon>
        <taxon>Eurotiales</taxon>
        <taxon>Aspergillaceae</taxon>
        <taxon>Aspergillus</taxon>
        <taxon>Aspergillus subgen. Circumdati</taxon>
    </lineage>
</organism>
<accession>A0AAJ8BW07</accession>
<reference evidence="2" key="1">
    <citation type="submission" date="2025-02" db="EMBL/GenBank/DDBJ databases">
        <authorList>
            <consortium name="NCBI Genome Project"/>
        </authorList>
    </citation>
    <scope>NUCLEOTIDE SEQUENCE</scope>
</reference>
<dbReference type="GeneID" id="84592537"/>
<evidence type="ECO:0000313" key="2">
    <source>
        <dbReference type="RefSeq" id="XP_059604412.1"/>
    </source>
</evidence>
<dbReference type="RefSeq" id="XP_059604412.1">
    <property type="nucleotide sequence ID" value="XM_059750814.1"/>
</dbReference>
<dbReference type="AlphaFoldDB" id="A0AAJ8BW07"/>
<reference evidence="2" key="2">
    <citation type="submission" date="2025-08" db="UniProtKB">
        <authorList>
            <consortium name="RefSeq"/>
        </authorList>
    </citation>
    <scope>IDENTIFICATION</scope>
</reference>
<gene>
    <name evidence="2" type="ORF">An12g03690</name>
</gene>
<feature type="region of interest" description="Disordered" evidence="1">
    <location>
        <begin position="1"/>
        <end position="59"/>
    </location>
</feature>
<protein>
    <submittedName>
        <fullName evidence="2">Uncharacterized protein</fullName>
    </submittedName>
</protein>
<dbReference type="VEuPathDB" id="FungiDB:An12g03690"/>